<dbReference type="SUPFAM" id="SSF81383">
    <property type="entry name" value="F-box domain"/>
    <property type="match status" value="1"/>
</dbReference>
<dbReference type="STRING" id="796925.A0A137NRJ6"/>
<dbReference type="OMA" id="RWNRLDF"/>
<dbReference type="InterPro" id="IPR001810">
    <property type="entry name" value="F-box_dom"/>
</dbReference>
<feature type="compositionally biased region" description="Polar residues" evidence="3">
    <location>
        <begin position="36"/>
        <end position="63"/>
    </location>
</feature>
<dbReference type="InterPro" id="IPR036047">
    <property type="entry name" value="F-box-like_dom_sf"/>
</dbReference>
<reference evidence="5 6" key="1">
    <citation type="journal article" date="2015" name="Genome Biol. Evol.">
        <title>Phylogenomic analyses indicate that early fungi evolved digesting cell walls of algal ancestors of land plants.</title>
        <authorList>
            <person name="Chang Y."/>
            <person name="Wang S."/>
            <person name="Sekimoto S."/>
            <person name="Aerts A.L."/>
            <person name="Choi C."/>
            <person name="Clum A."/>
            <person name="LaButti K.M."/>
            <person name="Lindquist E.A."/>
            <person name="Yee Ngan C."/>
            <person name="Ohm R.A."/>
            <person name="Salamov A.A."/>
            <person name="Grigoriev I.V."/>
            <person name="Spatafora J.W."/>
            <person name="Berbee M.L."/>
        </authorList>
    </citation>
    <scope>NUCLEOTIDE SEQUENCE [LARGE SCALE GENOMIC DNA]</scope>
    <source>
        <strain evidence="5 6">NRRL 28638</strain>
    </source>
</reference>
<feature type="domain" description="F-box" evidence="4">
    <location>
        <begin position="258"/>
        <end position="307"/>
    </location>
</feature>
<evidence type="ECO:0000256" key="2">
    <source>
        <dbReference type="PROSITE-ProRule" id="PRU00339"/>
    </source>
</evidence>
<evidence type="ECO:0000256" key="1">
    <source>
        <dbReference type="ARBA" id="ARBA00022786"/>
    </source>
</evidence>
<dbReference type="Proteomes" id="UP000070444">
    <property type="component" value="Unassembled WGS sequence"/>
</dbReference>
<dbReference type="EMBL" id="KQ964890">
    <property type="protein sequence ID" value="KXN65389.1"/>
    <property type="molecule type" value="Genomic_DNA"/>
</dbReference>
<accession>A0A137NRJ6</accession>
<dbReference type="PROSITE" id="PS50005">
    <property type="entry name" value="TPR"/>
    <property type="match status" value="1"/>
</dbReference>
<dbReference type="Pfam" id="PF19270">
    <property type="entry name" value="FBO_C"/>
    <property type="match status" value="1"/>
</dbReference>
<feature type="repeat" description="TPR" evidence="2">
    <location>
        <begin position="98"/>
        <end position="131"/>
    </location>
</feature>
<evidence type="ECO:0000313" key="5">
    <source>
        <dbReference type="EMBL" id="KXN65389.1"/>
    </source>
</evidence>
<dbReference type="GO" id="GO:0005737">
    <property type="term" value="C:cytoplasm"/>
    <property type="evidence" value="ECO:0007669"/>
    <property type="project" value="TreeGrafter"/>
</dbReference>
<protein>
    <recommendedName>
        <fullName evidence="4">F-box domain-containing protein</fullName>
    </recommendedName>
</protein>
<evidence type="ECO:0000256" key="3">
    <source>
        <dbReference type="SAM" id="MobiDB-lite"/>
    </source>
</evidence>
<keyword evidence="6" id="KW-1185">Reference proteome</keyword>
<dbReference type="GO" id="GO:0019005">
    <property type="term" value="C:SCF ubiquitin ligase complex"/>
    <property type="evidence" value="ECO:0007669"/>
    <property type="project" value="TreeGrafter"/>
</dbReference>
<sequence length="517" mass="60247">MSTDQPSKEKPTSELDKFRENWLNEVKHKYPEQHHSNQANTSSSAENPLPDSTVNVKVTNVNPDQGHATEAKHLTKQSDHSHIAPITSLTVSERKINALETYKLAVQKEKEGDLGQALLHYRRAFKLDPDVDLSFRSYLKKESEESKVGTSERGGSFVKNEEDFEFIKYLHLDDDYKSHITPSSNGDDKAKSKKSHEDLIKIDPLHKLIETWFNPPTNDECESQGDVNNDKSKESSSEPAKEVKSNLLEYGALDQSKPVHLNILPKEAIVKVLQCLALYDMPSVHRFSLTCKRSFLISREQSLWQHLVDLYYDPAYCNHSNFEKTNPDYTLDEFVDEHYFGVYQYFWTEYPKIRYDGIYISTCSYIRQGSSESTFNNPVHLVTYYRYIRFYPDGTLIKLLTPDEPVNVVKLLYKESKYKGIMQGQFELTGDLLNVEFKDYQQHRRHLTFNALLNLKSTHRGLFNKLSWIEYYSTDIRDESFDDRSIYSLKQFKPFYFSKVKSIKKWLSLHENTSLIK</sequence>
<evidence type="ECO:0000313" key="6">
    <source>
        <dbReference type="Proteomes" id="UP000070444"/>
    </source>
</evidence>
<feature type="region of interest" description="Disordered" evidence="3">
    <location>
        <begin position="24"/>
        <end position="81"/>
    </location>
</feature>
<dbReference type="PANTHER" id="PTHR12874:SF9">
    <property type="entry name" value="F-BOX ONLY PROTEIN 48"/>
    <property type="match status" value="1"/>
</dbReference>
<dbReference type="InterPro" id="IPR045464">
    <property type="entry name" value="Hrt3/FBXO9_C"/>
</dbReference>
<feature type="compositionally biased region" description="Basic and acidic residues" evidence="3">
    <location>
        <begin position="228"/>
        <end position="241"/>
    </location>
</feature>
<keyword evidence="1" id="KW-0833">Ubl conjugation pathway</keyword>
<name>A0A137NRJ6_CONC2</name>
<organism evidence="5 6">
    <name type="scientific">Conidiobolus coronatus (strain ATCC 28846 / CBS 209.66 / NRRL 28638)</name>
    <name type="common">Delacroixia coronata</name>
    <dbReference type="NCBI Taxonomy" id="796925"/>
    <lineage>
        <taxon>Eukaryota</taxon>
        <taxon>Fungi</taxon>
        <taxon>Fungi incertae sedis</taxon>
        <taxon>Zoopagomycota</taxon>
        <taxon>Entomophthoromycotina</taxon>
        <taxon>Entomophthoromycetes</taxon>
        <taxon>Entomophthorales</taxon>
        <taxon>Ancylistaceae</taxon>
        <taxon>Conidiobolus</taxon>
    </lineage>
</organism>
<dbReference type="OrthoDB" id="2117972at2759"/>
<dbReference type="GO" id="GO:0031146">
    <property type="term" value="P:SCF-dependent proteasomal ubiquitin-dependent protein catabolic process"/>
    <property type="evidence" value="ECO:0007669"/>
    <property type="project" value="TreeGrafter"/>
</dbReference>
<feature type="compositionally biased region" description="Basic and acidic residues" evidence="3">
    <location>
        <begin position="67"/>
        <end position="81"/>
    </location>
</feature>
<feature type="compositionally biased region" description="Basic and acidic residues" evidence="3">
    <location>
        <begin position="24"/>
        <end position="35"/>
    </location>
</feature>
<dbReference type="AlphaFoldDB" id="A0A137NRJ6"/>
<evidence type="ECO:0000259" key="4">
    <source>
        <dbReference type="PROSITE" id="PS50181"/>
    </source>
</evidence>
<proteinExistence type="predicted"/>
<dbReference type="InterPro" id="IPR019734">
    <property type="entry name" value="TPR_rpt"/>
</dbReference>
<feature type="region of interest" description="Disordered" evidence="3">
    <location>
        <begin position="215"/>
        <end position="241"/>
    </location>
</feature>
<keyword evidence="2" id="KW-0802">TPR repeat</keyword>
<dbReference type="Gene3D" id="1.20.1280.50">
    <property type="match status" value="1"/>
</dbReference>
<gene>
    <name evidence="5" type="ORF">CONCODRAFT_80778</name>
</gene>
<dbReference type="PROSITE" id="PS50181">
    <property type="entry name" value="FBOX"/>
    <property type="match status" value="1"/>
</dbReference>
<dbReference type="PANTHER" id="PTHR12874">
    <property type="entry name" value="F-BOX ONLY PROTEIN 48-RELATED"/>
    <property type="match status" value="1"/>
</dbReference>